<dbReference type="EMBL" id="CAJNOK010013622">
    <property type="protein sequence ID" value="CAF1188215.1"/>
    <property type="molecule type" value="Genomic_DNA"/>
</dbReference>
<gene>
    <name evidence="2" type="ORF">OVA965_LOCUS23405</name>
    <name evidence="3" type="ORF">TMI583_LOCUS24130</name>
</gene>
<evidence type="ECO:0000256" key="1">
    <source>
        <dbReference type="SAM" id="Coils"/>
    </source>
</evidence>
<accession>A0A8S2ECL5</accession>
<protein>
    <submittedName>
        <fullName evidence="2">Uncharacterized protein</fullName>
    </submittedName>
</protein>
<dbReference type="Proteomes" id="UP000682733">
    <property type="component" value="Unassembled WGS sequence"/>
</dbReference>
<dbReference type="PANTHER" id="PTHR37162">
    <property type="entry name" value="HAT FAMILY DIMERISATION DOMAINCONTAINING PROTEIN-RELATED"/>
    <property type="match status" value="1"/>
</dbReference>
<sequence>MAIARYGYSYRSNEYMSDLFKTMFPDSRIATDFVMRSKKVSYVIAHGISVYFHDELVKDVKKSNGYSLIYDETTTVGVKKQLDIYLRYWSEEHHGVVVRYFKSILLGHATGAIISKEIIDSLKTDGIDIKKLLMLGRDNPNVNKTVENIIDKEIMNERRKQLSSNNGNDDQILVGLFRIGSRSAARREDFVCVAESICDSVAKVMLRFVNTRWIEIGNCIERVLQQWDIIAEYFLVFMPQHCKSDIENCDRYRRVKLYLTSTISKIRLEFLLYISRTIFKKFLTWFQQEGPLVHMLYDQCSDLLKTVCLSFIKKDVIENKTVDELLNLSFDLQNNHQQNSTVEIGEMARKSLNKLTIEEKKQFFVDVRSFYCKITKELIRTLPLKNKLLKDLKCIQPSMRNEDESSSCYLRLARSMPQLTSTTDIDRLKYEWISYTLETIPNEWIVKSKFTDDYDLAHVVYHSIDYYWNKVFLLTDELGVPKYNTTAKLVKCLLSLSHGNADVERGVSENRNIISDDRSLLNQASINGLRTTSSAVRLYGDGQPHKMPISKLLLSVVSNSSVNYQKYLEQQKKILHDVAQSNKNNEKKDIVEKETDLLDVQKLLQQQFDNAQKYLHEGNERLKHAIQNRDFNEVDIAQMFIENSNTKLMSIREEIVENNDELNKLRKKLKK</sequence>
<proteinExistence type="predicted"/>
<dbReference type="AlphaFoldDB" id="A0A8S2ECL5"/>
<evidence type="ECO:0000313" key="2">
    <source>
        <dbReference type="EMBL" id="CAF1188215.1"/>
    </source>
</evidence>
<comment type="caution">
    <text evidence="2">The sequence shown here is derived from an EMBL/GenBank/DDBJ whole genome shotgun (WGS) entry which is preliminary data.</text>
</comment>
<name>A0A8S2ECL5_9BILA</name>
<organism evidence="2 4">
    <name type="scientific">Didymodactylos carnosus</name>
    <dbReference type="NCBI Taxonomy" id="1234261"/>
    <lineage>
        <taxon>Eukaryota</taxon>
        <taxon>Metazoa</taxon>
        <taxon>Spiralia</taxon>
        <taxon>Gnathifera</taxon>
        <taxon>Rotifera</taxon>
        <taxon>Eurotatoria</taxon>
        <taxon>Bdelloidea</taxon>
        <taxon>Philodinida</taxon>
        <taxon>Philodinidae</taxon>
        <taxon>Didymodactylos</taxon>
    </lineage>
</organism>
<dbReference type="PANTHER" id="PTHR37162:SF1">
    <property type="entry name" value="BED-TYPE DOMAIN-CONTAINING PROTEIN"/>
    <property type="match status" value="1"/>
</dbReference>
<evidence type="ECO:0000313" key="3">
    <source>
        <dbReference type="EMBL" id="CAF3999422.1"/>
    </source>
</evidence>
<feature type="coiled-coil region" evidence="1">
    <location>
        <begin position="641"/>
        <end position="668"/>
    </location>
</feature>
<dbReference type="Proteomes" id="UP000677228">
    <property type="component" value="Unassembled WGS sequence"/>
</dbReference>
<dbReference type="EMBL" id="CAJOBA010035155">
    <property type="protein sequence ID" value="CAF3999422.1"/>
    <property type="molecule type" value="Genomic_DNA"/>
</dbReference>
<evidence type="ECO:0000313" key="4">
    <source>
        <dbReference type="Proteomes" id="UP000677228"/>
    </source>
</evidence>
<reference evidence="2" key="1">
    <citation type="submission" date="2021-02" db="EMBL/GenBank/DDBJ databases">
        <authorList>
            <person name="Nowell W R."/>
        </authorList>
    </citation>
    <scope>NUCLEOTIDE SEQUENCE</scope>
</reference>
<keyword evidence="1" id="KW-0175">Coiled coil</keyword>